<evidence type="ECO:0000259" key="5">
    <source>
        <dbReference type="PROSITE" id="PS01179"/>
    </source>
</evidence>
<protein>
    <submittedName>
        <fullName evidence="8">Uncharacterized protein LOC106812223</fullName>
    </submittedName>
</protein>
<dbReference type="SMART" id="SM00462">
    <property type="entry name" value="PTB"/>
    <property type="match status" value="1"/>
</dbReference>
<keyword evidence="1" id="KW-0813">Transport</keyword>
<feature type="region of interest" description="Disordered" evidence="4">
    <location>
        <begin position="21"/>
        <end position="51"/>
    </location>
</feature>
<accession>A0ABM1EH70</accession>
<reference evidence="8" key="1">
    <citation type="submission" date="2025-08" db="UniProtKB">
        <authorList>
            <consortium name="RefSeq"/>
        </authorList>
    </citation>
    <scope>IDENTIFICATION</scope>
</reference>
<dbReference type="PROSITE" id="PS50106">
    <property type="entry name" value="PDZ"/>
    <property type="match status" value="1"/>
</dbReference>
<sequence length="1194" mass="133474">MQHPGYPRHLVQTQRPAQMQHPGYLQHPGYPRQPVQTQHPDQMQHPGHMQHPGYSQHPGQVQHLGYPQHPGYLHSGIAPQSEQQGYCHQTAPGMQPQHGAGRATVTQLHYHHQQAQELQQHLQQLQLQQQQLPEPTDMVAPSDRSAYAGQPKSAYQPNTHSHFKVLPETDIRDVKDFDPIHHELTSPDPDREDDRENGEEAAGERKPLELAMHDIKTAIKRSKSAQLRSPVVEQTQEKPVWVLRDSYVQKVRREADRRRREELDQKKPCVRLHGDDDAEAEDAPRSSVGGGGGEEEDDVEEELARLPREQSDEDSGTDAETDQLLGQKREYYDDRAEARPPRSDKTNNGQHPRTKEGEEESLYMHEPAVLIEGVLFRAHSLGSTQLFCRGPQSKGTRMMQAQEAVSRIKAPEGESQPSTEVDLFISTEKIMVLNTDLQEIMMDHALRTISYIADIGELIVIMARRRVMTDEKSGKVVVGQQAKMICHVFESEEAQLIAQSIGQAFQVAYVEFLKANGIEDPNILREMDYQEVLNSQEIPGDELNMFASKEQQKEIIVPKQRGEILGVVIVESGWGSMLPTVVIANMCPQGAAARCGQINIGDQIISLNGVSLVGLPLSSCQNYIKGGVLSRQSIFYKQTLDTVEMLFNPNHHHDTDVLEFHNTIEYLGGRKTANFIRGPMFIGASDGYKDRIATNAKLNLGGPSRKARKSIASGYTTKGGIISSYLSTFLTLANAVDSQVVPIVDNQAVKVFPTSYAIDGTALKAGFEVDEKTKLVIGGKDDYNIMFVKANPNPSPEFLRDNVVTEANVGFLTSMCNNLSMPVGVDYFMKAGKTGAFLSNLFVQHIMTIQTCQVCVKQMNTIGLPVHCENVCQSCLDTKEVCETCALSGQSSYKPPLRACKVCIDMGQQCVRCVVFVVTTDCESGNKAALEDIEGKVNAGTINPMLSELCVLPDCVHVGKSLKCSFSNWYLLLSGERSNLSILRTLRDDANPVVRKTLRRLLTLDAVQNKDRMAVDVVLHLTKDTVLNTLRSIDLVVHDLVPERYRLQDDNKPGMYPHPIDVEYDQHGSILFLDYNPMKKTSKLLKGRLHNPVQVQVLKDDLKDAWSITLAGGICFICHKDERISFVEVHDKVAIRLSSLVSKASVYEHLVAIGLPHHGTMADMKRRLGMHISRKDTEYNESTLTRQRLSTKFY</sequence>
<dbReference type="InterPro" id="IPR011993">
    <property type="entry name" value="PH-like_dom_sf"/>
</dbReference>
<evidence type="ECO:0000313" key="7">
    <source>
        <dbReference type="Proteomes" id="UP000695022"/>
    </source>
</evidence>
<evidence type="ECO:0000259" key="6">
    <source>
        <dbReference type="PROSITE" id="PS50106"/>
    </source>
</evidence>
<feature type="region of interest" description="Disordered" evidence="4">
    <location>
        <begin position="252"/>
        <end position="359"/>
    </location>
</feature>
<dbReference type="InterPro" id="IPR036034">
    <property type="entry name" value="PDZ_sf"/>
</dbReference>
<keyword evidence="3" id="KW-0677">Repeat</keyword>
<dbReference type="PROSITE" id="PS01179">
    <property type="entry name" value="PID"/>
    <property type="match status" value="1"/>
</dbReference>
<evidence type="ECO:0000256" key="3">
    <source>
        <dbReference type="ARBA" id="ARBA00022737"/>
    </source>
</evidence>
<feature type="domain" description="PDZ" evidence="6">
    <location>
        <begin position="554"/>
        <end position="625"/>
    </location>
</feature>
<feature type="compositionally biased region" description="Basic and acidic residues" evidence="4">
    <location>
        <begin position="252"/>
        <end position="275"/>
    </location>
</feature>
<evidence type="ECO:0000256" key="4">
    <source>
        <dbReference type="SAM" id="MobiDB-lite"/>
    </source>
</evidence>
<evidence type="ECO:0000256" key="1">
    <source>
        <dbReference type="ARBA" id="ARBA00022448"/>
    </source>
</evidence>
<dbReference type="Gene3D" id="2.30.42.10">
    <property type="match status" value="1"/>
</dbReference>
<dbReference type="InterPro" id="IPR006020">
    <property type="entry name" value="PTB/PI_dom"/>
</dbReference>
<dbReference type="CDD" id="cd01208">
    <property type="entry name" value="PTB_X11"/>
    <property type="match status" value="1"/>
</dbReference>
<dbReference type="SMART" id="SM00228">
    <property type="entry name" value="PDZ"/>
    <property type="match status" value="1"/>
</dbReference>
<dbReference type="Pfam" id="PF00595">
    <property type="entry name" value="PDZ"/>
    <property type="match status" value="1"/>
</dbReference>
<proteinExistence type="predicted"/>
<dbReference type="PANTHER" id="PTHR12345:SF16">
    <property type="entry name" value="X11L, ISOFORM F-RELATED"/>
    <property type="match status" value="1"/>
</dbReference>
<dbReference type="PANTHER" id="PTHR12345">
    <property type="entry name" value="SYNTENIN RELATED"/>
    <property type="match status" value="1"/>
</dbReference>
<keyword evidence="2" id="KW-0597">Phosphoprotein</keyword>
<evidence type="ECO:0000313" key="8">
    <source>
        <dbReference type="RefSeq" id="XP_014671541.1"/>
    </source>
</evidence>
<feature type="compositionally biased region" description="Acidic residues" evidence="4">
    <location>
        <begin position="311"/>
        <end position="321"/>
    </location>
</feature>
<keyword evidence="7" id="KW-1185">Reference proteome</keyword>
<dbReference type="InterPro" id="IPR001478">
    <property type="entry name" value="PDZ"/>
</dbReference>
<dbReference type="Proteomes" id="UP000695022">
    <property type="component" value="Unplaced"/>
</dbReference>
<name>A0ABM1EH70_PRICU</name>
<gene>
    <name evidence="8" type="primary">LOC106812223</name>
</gene>
<feature type="region of interest" description="Disordered" evidence="4">
    <location>
        <begin position="129"/>
        <end position="210"/>
    </location>
</feature>
<dbReference type="GeneID" id="106812223"/>
<dbReference type="SUPFAM" id="SSF50729">
    <property type="entry name" value="PH domain-like"/>
    <property type="match status" value="1"/>
</dbReference>
<dbReference type="Gene3D" id="2.30.29.30">
    <property type="entry name" value="Pleckstrin-homology domain (PH domain)/Phosphotyrosine-binding domain (PTB)"/>
    <property type="match status" value="1"/>
</dbReference>
<feature type="compositionally biased region" description="Basic and acidic residues" evidence="4">
    <location>
        <begin position="165"/>
        <end position="194"/>
    </location>
</feature>
<organism evidence="7 8">
    <name type="scientific">Priapulus caudatus</name>
    <name type="common">Priapulid worm</name>
    <dbReference type="NCBI Taxonomy" id="37621"/>
    <lineage>
        <taxon>Eukaryota</taxon>
        <taxon>Metazoa</taxon>
        <taxon>Ecdysozoa</taxon>
        <taxon>Scalidophora</taxon>
        <taxon>Priapulida</taxon>
        <taxon>Priapulimorpha</taxon>
        <taxon>Priapulimorphida</taxon>
        <taxon>Priapulidae</taxon>
        <taxon>Priapulus</taxon>
    </lineage>
</organism>
<feature type="domain" description="PID" evidence="5">
    <location>
        <begin position="373"/>
        <end position="537"/>
    </location>
</feature>
<feature type="compositionally biased region" description="Basic and acidic residues" evidence="4">
    <location>
        <begin position="327"/>
        <end position="345"/>
    </location>
</feature>
<dbReference type="Pfam" id="PF00640">
    <property type="entry name" value="PID"/>
    <property type="match status" value="1"/>
</dbReference>
<dbReference type="InterPro" id="IPR051230">
    <property type="entry name" value="APP-Binding"/>
</dbReference>
<dbReference type="SUPFAM" id="SSF50156">
    <property type="entry name" value="PDZ domain-like"/>
    <property type="match status" value="1"/>
</dbReference>
<dbReference type="RefSeq" id="XP_014671541.1">
    <property type="nucleotide sequence ID" value="XM_014816055.1"/>
</dbReference>
<evidence type="ECO:0000256" key="2">
    <source>
        <dbReference type="ARBA" id="ARBA00022553"/>
    </source>
</evidence>
<dbReference type="CDD" id="cd06720">
    <property type="entry name" value="PDZ1_APBA1_3-like"/>
    <property type="match status" value="1"/>
</dbReference>